<dbReference type="GO" id="GO:0016829">
    <property type="term" value="F:lyase activity"/>
    <property type="evidence" value="ECO:0007669"/>
    <property type="project" value="UniProtKB-KW"/>
</dbReference>
<gene>
    <name evidence="5" type="ORF">SAMN03080599_01032</name>
</gene>
<dbReference type="Pfam" id="PF02901">
    <property type="entry name" value="PFL-like"/>
    <property type="match status" value="2"/>
</dbReference>
<sequence>MKITDRIESFRQSYVNSKPMICYDRAELWTRSHQETEGEPIEIRRAKAFLKACQELPVQIFEDELLVGTAGRFRRTGILTPEFSWKWVEKEMDTFETRPQDPYVMTDEQRAYVREHIFPYWKGKSLEEAFLNRVPETTAKILIDTGIIDNDSKWRQAIGEVTPDYLETLFPKGYDRIREEAEAKLSELEPISREAIEKRQFYQSIAIAAEAIVTFANRYADKAEEMVIALEAELVKGGDKDGLSKGTVPPKQRLEELREIARVCRKIPAKPPETFREAIQFVWFVQLGAIISENPLALNPGRFDQYMYPFYAADLANGRITPGEAQELIEALWIKLSEWVWTISANTADFFAGYNQFQNLTVGGRNRDGSDATNAITYMCLEATKRVKTHQPGLSVRVHADCPEAFLNAVVDLVKTGTGFPAIHNDDAGSRMLLQAGYEPEDARDWNNCGCVVPHFRKTGQWTAAVNVNFGAALEYALNEGNSRLRGEAEGIAMKPLTAFESFEEIKAAFEEQLSYLVHHSVIGTVIAQQLHSEMVPRPFLSTCVDGCFEKGRDLSRGGALYNVGPVLTGIGLGVVANSLMAIKKLVFEEKAATLQEFAEAMAADWVGYEDLQRRAVQVEKYGNDKEEVDRIAQSIANYYYHETRKYKDIFGSPFNTAFMGISNYIPAGKVVGATPCGRRARQPLTEGVSPYVGSDTSTPLAAMRSAAKMNHDVHTGGTLLNLRLMSDFLETRRGVNNLKSMIRAYFSLGAFHVQFNTVSNEVLRKAQERPQDYKDLLVRVAGYSTQFVNLSPEVQEAIIARNAHASI</sequence>
<evidence type="ECO:0000256" key="1">
    <source>
        <dbReference type="ARBA" id="ARBA00022818"/>
    </source>
</evidence>
<keyword evidence="6" id="KW-1185">Reference proteome</keyword>
<dbReference type="PANTHER" id="PTHR43641">
    <property type="entry name" value="FORMATE ACETYLTRANSFERASE 3-RELATED"/>
    <property type="match status" value="1"/>
</dbReference>
<feature type="domain" description="PFL" evidence="4">
    <location>
        <begin position="4"/>
        <end position="227"/>
    </location>
</feature>
<keyword evidence="5" id="KW-0808">Transferase</keyword>
<dbReference type="InterPro" id="IPR004184">
    <property type="entry name" value="PFL_dom"/>
</dbReference>
<evidence type="ECO:0000259" key="4">
    <source>
        <dbReference type="Pfam" id="PF02901"/>
    </source>
</evidence>
<dbReference type="GO" id="GO:0016740">
    <property type="term" value="F:transferase activity"/>
    <property type="evidence" value="ECO:0007669"/>
    <property type="project" value="UniProtKB-KW"/>
</dbReference>
<proteinExistence type="predicted"/>
<evidence type="ECO:0000259" key="3">
    <source>
        <dbReference type="Pfam" id="PF01228"/>
    </source>
</evidence>
<protein>
    <submittedName>
        <fullName evidence="5">Formate C-acetyltransferase</fullName>
    </submittedName>
</protein>
<dbReference type="Pfam" id="PF01228">
    <property type="entry name" value="Gly_radical"/>
    <property type="match status" value="1"/>
</dbReference>
<dbReference type="RefSeq" id="WP_092589812.1">
    <property type="nucleotide sequence ID" value="NZ_FMWL01000003.1"/>
</dbReference>
<feature type="domain" description="Glycine radical" evidence="3">
    <location>
        <begin position="686"/>
        <end position="789"/>
    </location>
</feature>
<dbReference type="InterPro" id="IPR001150">
    <property type="entry name" value="Gly_radical"/>
</dbReference>
<evidence type="ECO:0000313" key="5">
    <source>
        <dbReference type="EMBL" id="SCZ77963.1"/>
    </source>
</evidence>
<dbReference type="Gene3D" id="3.20.70.20">
    <property type="match status" value="1"/>
</dbReference>
<dbReference type="OrthoDB" id="9803969at2"/>
<dbReference type="PANTHER" id="PTHR43641:SF2">
    <property type="entry name" value="DEHYDRATASE YBIW-RELATED"/>
    <property type="match status" value="1"/>
</dbReference>
<dbReference type="SUPFAM" id="SSF51998">
    <property type="entry name" value="PFL-like glycyl radical enzymes"/>
    <property type="match status" value="1"/>
</dbReference>
<dbReference type="Proteomes" id="UP000199208">
    <property type="component" value="Unassembled WGS sequence"/>
</dbReference>
<organism evidence="5 6">
    <name type="scientific">Acidaminobacter hydrogenoformans DSM 2784</name>
    <dbReference type="NCBI Taxonomy" id="1120920"/>
    <lineage>
        <taxon>Bacteria</taxon>
        <taxon>Bacillati</taxon>
        <taxon>Bacillota</taxon>
        <taxon>Clostridia</taxon>
        <taxon>Peptostreptococcales</taxon>
        <taxon>Acidaminobacteraceae</taxon>
        <taxon>Acidaminobacter</taxon>
    </lineage>
</organism>
<dbReference type="EMBL" id="FMWL01000003">
    <property type="protein sequence ID" value="SCZ77963.1"/>
    <property type="molecule type" value="Genomic_DNA"/>
</dbReference>
<keyword evidence="2" id="KW-0456">Lyase</keyword>
<accession>A0A1G5RV91</accession>
<dbReference type="InterPro" id="IPR010098">
    <property type="entry name" value="PFL2/GDeHydtase_fam"/>
</dbReference>
<keyword evidence="1" id="KW-0556">Organic radical</keyword>
<feature type="domain" description="PFL" evidence="4">
    <location>
        <begin position="251"/>
        <end position="669"/>
    </location>
</feature>
<dbReference type="GO" id="GO:0005829">
    <property type="term" value="C:cytosol"/>
    <property type="evidence" value="ECO:0007669"/>
    <property type="project" value="TreeGrafter"/>
</dbReference>
<name>A0A1G5RV91_9FIRM</name>
<evidence type="ECO:0000256" key="2">
    <source>
        <dbReference type="ARBA" id="ARBA00023239"/>
    </source>
</evidence>
<evidence type="ECO:0000313" key="6">
    <source>
        <dbReference type="Proteomes" id="UP000199208"/>
    </source>
</evidence>
<dbReference type="NCBIfam" id="TIGR01774">
    <property type="entry name" value="PFL2-3"/>
    <property type="match status" value="1"/>
</dbReference>
<dbReference type="STRING" id="1120920.SAMN03080599_01032"/>
<dbReference type="AlphaFoldDB" id="A0A1G5RV91"/>
<dbReference type="InterPro" id="IPR051215">
    <property type="entry name" value="GRE"/>
</dbReference>
<reference evidence="5 6" key="1">
    <citation type="submission" date="2016-10" db="EMBL/GenBank/DDBJ databases">
        <authorList>
            <person name="de Groot N.N."/>
        </authorList>
    </citation>
    <scope>NUCLEOTIDE SEQUENCE [LARGE SCALE GENOMIC DNA]</scope>
    <source>
        <strain evidence="5 6">DSM 2784</strain>
    </source>
</reference>